<dbReference type="InterPro" id="IPR006103">
    <property type="entry name" value="Glyco_hydro_2_cat"/>
</dbReference>
<feature type="domain" description="Glycoside hydrolase family 2 catalytic" evidence="10">
    <location>
        <begin position="327"/>
        <end position="618"/>
    </location>
</feature>
<evidence type="ECO:0000259" key="9">
    <source>
        <dbReference type="Pfam" id="PF00703"/>
    </source>
</evidence>
<organism evidence="12 13">
    <name type="scientific">Nesidiocoris tenuis</name>
    <dbReference type="NCBI Taxonomy" id="355587"/>
    <lineage>
        <taxon>Eukaryota</taxon>
        <taxon>Metazoa</taxon>
        <taxon>Ecdysozoa</taxon>
        <taxon>Arthropoda</taxon>
        <taxon>Hexapoda</taxon>
        <taxon>Insecta</taxon>
        <taxon>Pterygota</taxon>
        <taxon>Neoptera</taxon>
        <taxon>Paraneoptera</taxon>
        <taxon>Hemiptera</taxon>
        <taxon>Heteroptera</taxon>
        <taxon>Panheteroptera</taxon>
        <taxon>Cimicomorpha</taxon>
        <taxon>Miridae</taxon>
        <taxon>Dicyphina</taxon>
        <taxon>Nesidiocoris</taxon>
    </lineage>
</organism>
<keyword evidence="7" id="KW-0458">Lysosome</keyword>
<evidence type="ECO:0000256" key="6">
    <source>
        <dbReference type="ARBA" id="ARBA00023295"/>
    </source>
</evidence>
<keyword evidence="5 7" id="KW-0378">Hydrolase</keyword>
<dbReference type="EC" id="3.2.1.31" evidence="3 7"/>
<dbReference type="InterPro" id="IPR036156">
    <property type="entry name" value="Beta-gal/glucu_dom_sf"/>
</dbReference>
<evidence type="ECO:0000259" key="11">
    <source>
        <dbReference type="Pfam" id="PF02837"/>
    </source>
</evidence>
<dbReference type="PROSITE" id="PS00719">
    <property type="entry name" value="GLYCOSYL_HYDROL_F2_1"/>
    <property type="match status" value="1"/>
</dbReference>
<dbReference type="InterPro" id="IPR017853">
    <property type="entry name" value="GH"/>
</dbReference>
<keyword evidence="13" id="KW-1185">Reference proteome</keyword>
<dbReference type="Proteomes" id="UP001307889">
    <property type="component" value="Chromosome 6"/>
</dbReference>
<gene>
    <name evidence="12" type="ORF">NTJ_08446</name>
</gene>
<dbReference type="Pfam" id="PF00703">
    <property type="entry name" value="Glyco_hydro_2"/>
    <property type="match status" value="1"/>
</dbReference>
<dbReference type="InterPro" id="IPR006101">
    <property type="entry name" value="Glyco_hydro_2"/>
</dbReference>
<name>A0ABN7ATV5_9HEMI</name>
<evidence type="ECO:0000256" key="2">
    <source>
        <dbReference type="ARBA" id="ARBA00007401"/>
    </source>
</evidence>
<dbReference type="Pfam" id="PF02836">
    <property type="entry name" value="Glyco_hydro_2_C"/>
    <property type="match status" value="1"/>
</dbReference>
<dbReference type="Gene3D" id="2.60.40.10">
    <property type="entry name" value="Immunoglobulins"/>
    <property type="match status" value="1"/>
</dbReference>
<dbReference type="Gene3D" id="3.20.20.80">
    <property type="entry name" value="Glycosidases"/>
    <property type="match status" value="1"/>
</dbReference>
<evidence type="ECO:0000256" key="1">
    <source>
        <dbReference type="ARBA" id="ARBA00003025"/>
    </source>
</evidence>
<comment type="activity regulation">
    <text evidence="7">Inhibited by L-aspartic acid.</text>
</comment>
<evidence type="ECO:0000313" key="13">
    <source>
        <dbReference type="Proteomes" id="UP001307889"/>
    </source>
</evidence>
<dbReference type="PANTHER" id="PTHR10066:SF67">
    <property type="entry name" value="BETA-GLUCURONIDASE"/>
    <property type="match status" value="1"/>
</dbReference>
<evidence type="ECO:0000256" key="5">
    <source>
        <dbReference type="ARBA" id="ARBA00022801"/>
    </source>
</evidence>
<sequence>MLIAIWSLIFLTGIVECEISTRFEFSLNGIWKFRLPPPDQPNKGFDEEWWNSDFRYESDAIDMPVPSSFNDITTDHDVRDFVGWVWYQRIVQLPKLPQPRASVLLHFGSAEYYTQAWINDFKTHDHIGGHIPFYLDITEPAKNSSDGSFRLTVAVNNTLSDKTLPQGSLKFETDTDGYQYKTYTHDFDYFDYAGLNGKVRVEIAPHPRIYGVEIRSVGYDKLTDRGSATFRVDFGPPQLSDPACRYTVSDWRGKEVFDSRRKECPFSDNEDVVLIDSPDLWWPRESFNQSRTPGRLYTLHVHLYEGENIWDVVSVNFGIRTISSTPSSILINGEPAYLKGFGMHQDAELRGRGFDAVQLTRDINLLKWTGANAIRTSHYPYTEEFLDMADRYGFMVILETPACSLSNFDTLLGRHMKVFAEMYYAFGHHPSVIMWSMANEPLSNNPNSTAYFKSLVDFAREFDTTRLFTFVTSQQILNEKAIQAMDVICLNRYEGWYSLGGRLDLVEHRIGRELSQWQAKYQKPVILTEYGAEALSGYHSLPSTMWTENYQIELLKEHFKAFDSLRQDDALAGEMLWNFADFKVPQEYFRAEYCNKGIFTRNRQPKGAAYTIKSRYTSLVSIDRPTTVGPQENQSYTITTV</sequence>
<dbReference type="SUPFAM" id="SSF49785">
    <property type="entry name" value="Galactose-binding domain-like"/>
    <property type="match status" value="1"/>
</dbReference>
<feature type="chain" id="PRO_5045075859" description="Beta-glucuronidase" evidence="8">
    <location>
        <begin position="18"/>
        <end position="641"/>
    </location>
</feature>
<accession>A0ABN7ATV5</accession>
<evidence type="ECO:0000256" key="7">
    <source>
        <dbReference type="RuleBase" id="RU361154"/>
    </source>
</evidence>
<dbReference type="Gene3D" id="2.60.120.260">
    <property type="entry name" value="Galactose-binding domain-like"/>
    <property type="match status" value="1"/>
</dbReference>
<feature type="domain" description="Glycoside hydrolase family 2 immunoglobulin-like beta-sandwich" evidence="9">
    <location>
        <begin position="245"/>
        <end position="320"/>
    </location>
</feature>
<dbReference type="PANTHER" id="PTHR10066">
    <property type="entry name" value="BETA-GLUCURONIDASE"/>
    <property type="match status" value="1"/>
</dbReference>
<reference evidence="12 13" key="1">
    <citation type="submission" date="2023-09" db="EMBL/GenBank/DDBJ databases">
        <title>Nesidiocoris tenuis whole genome shotgun sequence.</title>
        <authorList>
            <person name="Shibata T."/>
            <person name="Shimoda M."/>
            <person name="Kobayashi T."/>
            <person name="Uehara T."/>
        </authorList>
    </citation>
    <scope>NUCLEOTIDE SEQUENCE [LARGE SCALE GENOMIC DNA]</scope>
    <source>
        <strain evidence="12 13">Japan</strain>
    </source>
</reference>
<evidence type="ECO:0000256" key="4">
    <source>
        <dbReference type="ARBA" id="ARBA00016205"/>
    </source>
</evidence>
<feature type="domain" description="Glycosyl hydrolases family 2 sugar binding" evidence="11">
    <location>
        <begin position="26"/>
        <end position="195"/>
    </location>
</feature>
<proteinExistence type="inferred from homology"/>
<dbReference type="Pfam" id="PF02837">
    <property type="entry name" value="Glyco_hydro_2_N"/>
    <property type="match status" value="1"/>
</dbReference>
<dbReference type="InterPro" id="IPR023230">
    <property type="entry name" value="Glyco_hydro_2_CS"/>
</dbReference>
<evidence type="ECO:0000256" key="8">
    <source>
        <dbReference type="SAM" id="SignalP"/>
    </source>
</evidence>
<comment type="catalytic activity">
    <reaction evidence="7">
        <text>a beta-D-glucuronoside + H2O = D-glucuronate + an alcohol</text>
        <dbReference type="Rhea" id="RHEA:17633"/>
        <dbReference type="ChEBI" id="CHEBI:15377"/>
        <dbReference type="ChEBI" id="CHEBI:30879"/>
        <dbReference type="ChEBI" id="CHEBI:58720"/>
        <dbReference type="ChEBI" id="CHEBI:83411"/>
        <dbReference type="EC" id="3.2.1.31"/>
    </reaction>
</comment>
<evidence type="ECO:0000256" key="3">
    <source>
        <dbReference type="ARBA" id="ARBA00012761"/>
    </source>
</evidence>
<dbReference type="InterPro" id="IPR013783">
    <property type="entry name" value="Ig-like_fold"/>
</dbReference>
<dbReference type="InterPro" id="IPR006104">
    <property type="entry name" value="Glyco_hydro_2_N"/>
</dbReference>
<protein>
    <recommendedName>
        <fullName evidence="4 7">Beta-glucuronidase</fullName>
        <ecNumber evidence="3 7">3.2.1.31</ecNumber>
    </recommendedName>
</protein>
<dbReference type="EMBL" id="AP028914">
    <property type="protein sequence ID" value="BES95637.1"/>
    <property type="molecule type" value="Genomic_DNA"/>
</dbReference>
<dbReference type="InterPro" id="IPR006102">
    <property type="entry name" value="Ig-like_GH2"/>
</dbReference>
<dbReference type="PRINTS" id="PR00132">
    <property type="entry name" value="GLHYDRLASE2"/>
</dbReference>
<evidence type="ECO:0000259" key="10">
    <source>
        <dbReference type="Pfam" id="PF02836"/>
    </source>
</evidence>
<feature type="signal peptide" evidence="8">
    <location>
        <begin position="1"/>
        <end position="17"/>
    </location>
</feature>
<dbReference type="SUPFAM" id="SSF51445">
    <property type="entry name" value="(Trans)glycosidases"/>
    <property type="match status" value="1"/>
</dbReference>
<keyword evidence="6 7" id="KW-0326">Glycosidase</keyword>
<comment type="subunit">
    <text evidence="7">Homotetramer.</text>
</comment>
<comment type="function">
    <text evidence="1 7">Plays an important role in the degradation of dermatan and keratan sulfates.</text>
</comment>
<dbReference type="SUPFAM" id="SSF49303">
    <property type="entry name" value="beta-Galactosidase/glucuronidase domain"/>
    <property type="match status" value="1"/>
</dbReference>
<evidence type="ECO:0000313" key="12">
    <source>
        <dbReference type="EMBL" id="BES95637.1"/>
    </source>
</evidence>
<comment type="similarity">
    <text evidence="2 7">Belongs to the glycosyl hydrolase 2 family.</text>
</comment>
<dbReference type="InterPro" id="IPR008979">
    <property type="entry name" value="Galactose-bd-like_sf"/>
</dbReference>
<keyword evidence="8" id="KW-0732">Signal</keyword>